<keyword evidence="2" id="KW-1185">Reference proteome</keyword>
<accession>A0ABX2H5I8</accession>
<reference evidence="1 2" key="1">
    <citation type="journal article" date="2020" name="Cell Host Microbe">
        <title>Functional and Genomic Variation between Human-Derived Isolates of Lachnospiraceae Reveals Inter- and Intra-Species Diversity.</title>
        <authorList>
            <person name="Sorbara M.T."/>
            <person name="Littmann E.R."/>
            <person name="Fontana E."/>
            <person name="Moody T.U."/>
            <person name="Kohout C.E."/>
            <person name="Gjonbalaj M."/>
            <person name="Eaton V."/>
            <person name="Seok R."/>
            <person name="Leiner I.M."/>
            <person name="Pamer E.G."/>
        </authorList>
    </citation>
    <scope>NUCLEOTIDE SEQUENCE [LARGE SCALE GENOMIC DNA]</scope>
    <source>
        <strain evidence="1 2">MSK.17.74</strain>
    </source>
</reference>
<name>A0ABX2H5I8_9FIRM</name>
<proteinExistence type="predicted"/>
<gene>
    <name evidence="1" type="ORF">G5B17_05205</name>
</gene>
<dbReference type="RefSeq" id="WP_173716453.1">
    <property type="nucleotide sequence ID" value="NZ_JAAINN010000015.1"/>
</dbReference>
<dbReference type="Proteomes" id="UP001644719">
    <property type="component" value="Unassembled WGS sequence"/>
</dbReference>
<organism evidence="1 2">
    <name type="scientific">Blautia faecis</name>
    <dbReference type="NCBI Taxonomy" id="871665"/>
    <lineage>
        <taxon>Bacteria</taxon>
        <taxon>Bacillati</taxon>
        <taxon>Bacillota</taxon>
        <taxon>Clostridia</taxon>
        <taxon>Lachnospirales</taxon>
        <taxon>Lachnospiraceae</taxon>
        <taxon>Blautia</taxon>
    </lineage>
</organism>
<comment type="caution">
    <text evidence="1">The sequence shown here is derived from an EMBL/GenBank/DDBJ whole genome shotgun (WGS) entry which is preliminary data.</text>
</comment>
<dbReference type="EMBL" id="JAAITS010000010">
    <property type="protein sequence ID" value="NSG84838.1"/>
    <property type="molecule type" value="Genomic_DNA"/>
</dbReference>
<sequence>MKKMKKAALIFGTGLCLAVGTGGTLAYLGDTGQVANRLTFAGEKGLDAVLTEPSWNPQKGLLTVPGSSVAKDPQITNTSELNMNELAALKCEFVYSQNCPDKSKRGKVLSAQDMEKVVQVYTIDYNSDDAAKGEWVRFAEQKKTDPVQYFYYSKVLKRNLNGTGETTVPLFTKVWVDKKVNNRRQTWIQEMGGVEIKISGQILQQMTGEEYFGLNNPKSAYEAGLFHF</sequence>
<evidence type="ECO:0000313" key="1">
    <source>
        <dbReference type="EMBL" id="NSG84838.1"/>
    </source>
</evidence>
<evidence type="ECO:0000313" key="2">
    <source>
        <dbReference type="Proteomes" id="UP001644719"/>
    </source>
</evidence>
<evidence type="ECO:0008006" key="3">
    <source>
        <dbReference type="Google" id="ProtNLM"/>
    </source>
</evidence>
<protein>
    <recommendedName>
        <fullName evidence="3">Alternate signal-mediated exported protein, CPF_0494 family</fullName>
    </recommendedName>
</protein>